<keyword evidence="3" id="KW-1185">Reference proteome</keyword>
<organism evidence="2 3">
    <name type="scientific">Linum trigynum</name>
    <dbReference type="NCBI Taxonomy" id="586398"/>
    <lineage>
        <taxon>Eukaryota</taxon>
        <taxon>Viridiplantae</taxon>
        <taxon>Streptophyta</taxon>
        <taxon>Embryophyta</taxon>
        <taxon>Tracheophyta</taxon>
        <taxon>Spermatophyta</taxon>
        <taxon>Magnoliopsida</taxon>
        <taxon>eudicotyledons</taxon>
        <taxon>Gunneridae</taxon>
        <taxon>Pentapetalae</taxon>
        <taxon>rosids</taxon>
        <taxon>fabids</taxon>
        <taxon>Malpighiales</taxon>
        <taxon>Linaceae</taxon>
        <taxon>Linum</taxon>
    </lineage>
</organism>
<evidence type="ECO:0000256" key="1">
    <source>
        <dbReference type="SAM" id="MobiDB-lite"/>
    </source>
</evidence>
<feature type="region of interest" description="Disordered" evidence="1">
    <location>
        <begin position="199"/>
        <end position="241"/>
    </location>
</feature>
<evidence type="ECO:0000313" key="3">
    <source>
        <dbReference type="Proteomes" id="UP001497516"/>
    </source>
</evidence>
<sequence>MVEYLSSSQLSQGQLPTKSKLISSTDISELTWVQNQERMWHIVENWKEQGLRTAAKAGEDDEAGGLPLPAVAGGDEVNVARPDEILMSATNISEPTWAQRREQLRQIVEYCKINASRRGEEGGNDAAARQPPTAGAVRTNKKSSATSVAADDEVEGTEDCHGVGEQLECPLAVASVGATTDEEVRKRMWPEASWVLRRREEGSMPEESPREELGKKQPTIEEEGGDTSLLTNSVSPMEDLDGPKAELVRVFCGPTLGPRKKEYEGVQEANGLQK</sequence>
<feature type="region of interest" description="Disordered" evidence="1">
    <location>
        <begin position="255"/>
        <end position="274"/>
    </location>
</feature>
<name>A0AAV2CSU0_9ROSI</name>
<protein>
    <submittedName>
        <fullName evidence="2">Uncharacterized protein</fullName>
    </submittedName>
</protein>
<gene>
    <name evidence="2" type="ORF">LTRI10_LOCUS6232</name>
</gene>
<dbReference type="EMBL" id="OZ034814">
    <property type="protein sequence ID" value="CAL1358696.1"/>
    <property type="molecule type" value="Genomic_DNA"/>
</dbReference>
<dbReference type="Proteomes" id="UP001497516">
    <property type="component" value="Chromosome 10"/>
</dbReference>
<feature type="compositionally biased region" description="Basic and acidic residues" evidence="1">
    <location>
        <begin position="199"/>
        <end position="219"/>
    </location>
</feature>
<accession>A0AAV2CSU0</accession>
<feature type="region of interest" description="Disordered" evidence="1">
    <location>
        <begin position="118"/>
        <end position="154"/>
    </location>
</feature>
<dbReference type="AlphaFoldDB" id="A0AAV2CSU0"/>
<evidence type="ECO:0000313" key="2">
    <source>
        <dbReference type="EMBL" id="CAL1358696.1"/>
    </source>
</evidence>
<reference evidence="2 3" key="1">
    <citation type="submission" date="2024-04" db="EMBL/GenBank/DDBJ databases">
        <authorList>
            <person name="Fracassetti M."/>
        </authorList>
    </citation>
    <scope>NUCLEOTIDE SEQUENCE [LARGE SCALE GENOMIC DNA]</scope>
</reference>
<proteinExistence type="predicted"/>